<evidence type="ECO:0008006" key="2">
    <source>
        <dbReference type="Google" id="ProtNLM"/>
    </source>
</evidence>
<name>A0A485M0G7_9ZZZZ</name>
<accession>A0A485M0G7</accession>
<protein>
    <recommendedName>
        <fullName evidence="2">Triphosphoribosyl-dephospho-CoA synthase</fullName>
    </recommendedName>
</protein>
<proteinExistence type="predicted"/>
<organism evidence="1">
    <name type="scientific">anaerobic digester metagenome</name>
    <dbReference type="NCBI Taxonomy" id="1263854"/>
    <lineage>
        <taxon>unclassified sequences</taxon>
        <taxon>metagenomes</taxon>
        <taxon>ecological metagenomes</taxon>
    </lineage>
</organism>
<reference evidence="1" key="1">
    <citation type="submission" date="2019-03" db="EMBL/GenBank/DDBJ databases">
        <authorList>
            <person name="Hao L."/>
        </authorList>
    </citation>
    <scope>NUCLEOTIDE SEQUENCE</scope>
</reference>
<dbReference type="EMBL" id="CAADRM010000098">
    <property type="protein sequence ID" value="VFU14907.1"/>
    <property type="molecule type" value="Genomic_DNA"/>
</dbReference>
<dbReference type="AlphaFoldDB" id="A0A485M0G7"/>
<evidence type="ECO:0000313" key="1">
    <source>
        <dbReference type="EMBL" id="VFU14907.1"/>
    </source>
</evidence>
<gene>
    <name evidence="1" type="ORF">SCFA_350003</name>
</gene>
<sequence>MSTQKTYRDRVMNLSSRILGPCDSQPVRSLTEALTIILAAICENVMAGTGHIPDPEHSTIEKCSVSVCFMAACTVPLISQLREGGQDVDAESLLHRAGQRIFERYGKEDQRTIVESGMFLFKELINEAPGNHKLQEWMGSVHNVTDKYVRTGGRTDCVDLFAPLYLVLLMATKQTGARPGMEKET</sequence>